<dbReference type="GeneID" id="81436263"/>
<gene>
    <name evidence="2" type="ORF">N7496_004155</name>
</gene>
<keyword evidence="3" id="KW-1185">Reference proteome</keyword>
<dbReference type="OrthoDB" id="2157530at2759"/>
<dbReference type="Proteomes" id="UP001147782">
    <property type="component" value="Unassembled WGS sequence"/>
</dbReference>
<comment type="caution">
    <text evidence="2">The sequence shown here is derived from an EMBL/GenBank/DDBJ whole genome shotgun (WGS) entry which is preliminary data.</text>
</comment>
<accession>A0A9W9SNH2</accession>
<feature type="domain" description="Heterokaryon incompatibility" evidence="1">
    <location>
        <begin position="92"/>
        <end position="251"/>
    </location>
</feature>
<sequence length="525" mass="58705">MCKKHQINSENWDADRSATTDRLLVPTFVFGTYVQSGVLHESFGIPFRDEYVQDVSSASLIAREAQKKMTYPYRLIQPGGISVETPSPCPEYVVISYTWGRWKHRSRDFDTPVEGGYWQIPANSLFSRQDLDLAIQKIANGDHAWVDVFCIPQLDSDPLHGQEIGKQSEIFRSAARAAVWLCSGGDDVLAEICSWVPEEPTMMDPVTIPFPSRYQFERGTASLVEFRRRANLIASLTKVVPWTTSLWTLQEAALRLDAIFYDKNGDTVRHSVSGNAITVDHLAKTLRYVNQALLNMRGPKWEGGAWMSEDDHLSILQPPEKLSVTEADVHLWLEAIDAVTTINLHNLNTMNASELLLTSTHRTCKRPHDRVYGIMGAIGVNIPVDYTMDPAKLMERFIIELHNTLPAEIQSFYRTGPICPRDRSWLADEGSVSLGLIRQGDIPPSRPFHRISPTGCLIVRELFIISDTGLDDLTARFLNQTVSAGFDAFALSELSNGTIKAKQMLSVIVVLPWGAIGNLVVYGSS</sequence>
<protein>
    <recommendedName>
        <fullName evidence="1">Heterokaryon incompatibility domain-containing protein</fullName>
    </recommendedName>
</protein>
<evidence type="ECO:0000259" key="1">
    <source>
        <dbReference type="Pfam" id="PF06985"/>
    </source>
</evidence>
<dbReference type="AlphaFoldDB" id="A0A9W9SNH2"/>
<dbReference type="InterPro" id="IPR052895">
    <property type="entry name" value="HetReg/Transcr_Mod"/>
</dbReference>
<reference evidence="2" key="1">
    <citation type="submission" date="2022-11" db="EMBL/GenBank/DDBJ databases">
        <authorList>
            <person name="Petersen C."/>
        </authorList>
    </citation>
    <scope>NUCLEOTIDE SEQUENCE</scope>
    <source>
        <strain evidence="2">IBT 29864</strain>
    </source>
</reference>
<dbReference type="EMBL" id="JAPZBS010000002">
    <property type="protein sequence ID" value="KAJ5381727.1"/>
    <property type="molecule type" value="Genomic_DNA"/>
</dbReference>
<evidence type="ECO:0000313" key="3">
    <source>
        <dbReference type="Proteomes" id="UP001147782"/>
    </source>
</evidence>
<organism evidence="2 3">
    <name type="scientific">Penicillium cataractarum</name>
    <dbReference type="NCBI Taxonomy" id="2100454"/>
    <lineage>
        <taxon>Eukaryota</taxon>
        <taxon>Fungi</taxon>
        <taxon>Dikarya</taxon>
        <taxon>Ascomycota</taxon>
        <taxon>Pezizomycotina</taxon>
        <taxon>Eurotiomycetes</taxon>
        <taxon>Eurotiomycetidae</taxon>
        <taxon>Eurotiales</taxon>
        <taxon>Aspergillaceae</taxon>
        <taxon>Penicillium</taxon>
    </lineage>
</organism>
<dbReference type="InterPro" id="IPR010730">
    <property type="entry name" value="HET"/>
</dbReference>
<dbReference type="RefSeq" id="XP_056559298.1">
    <property type="nucleotide sequence ID" value="XM_056697086.1"/>
</dbReference>
<dbReference type="Pfam" id="PF06985">
    <property type="entry name" value="HET"/>
    <property type="match status" value="1"/>
</dbReference>
<name>A0A9W9SNH2_9EURO</name>
<dbReference type="PANTHER" id="PTHR24148:SF64">
    <property type="entry name" value="HETEROKARYON INCOMPATIBILITY DOMAIN-CONTAINING PROTEIN"/>
    <property type="match status" value="1"/>
</dbReference>
<dbReference type="PANTHER" id="PTHR24148">
    <property type="entry name" value="ANKYRIN REPEAT DOMAIN-CONTAINING PROTEIN 39 HOMOLOG-RELATED"/>
    <property type="match status" value="1"/>
</dbReference>
<evidence type="ECO:0000313" key="2">
    <source>
        <dbReference type="EMBL" id="KAJ5381727.1"/>
    </source>
</evidence>
<proteinExistence type="predicted"/>
<reference evidence="2" key="2">
    <citation type="journal article" date="2023" name="IMA Fungus">
        <title>Comparative genomic study of the Penicillium genus elucidates a diverse pangenome and 15 lateral gene transfer events.</title>
        <authorList>
            <person name="Petersen C."/>
            <person name="Sorensen T."/>
            <person name="Nielsen M.R."/>
            <person name="Sondergaard T.E."/>
            <person name="Sorensen J.L."/>
            <person name="Fitzpatrick D.A."/>
            <person name="Frisvad J.C."/>
            <person name="Nielsen K.L."/>
        </authorList>
    </citation>
    <scope>NUCLEOTIDE SEQUENCE</scope>
    <source>
        <strain evidence="2">IBT 29864</strain>
    </source>
</reference>